<comment type="caution">
    <text evidence="1">The sequence shown here is derived from an EMBL/GenBank/DDBJ whole genome shotgun (WGS) entry which is preliminary data.</text>
</comment>
<reference evidence="1" key="1">
    <citation type="submission" date="2020-06" db="EMBL/GenBank/DDBJ databases">
        <authorList>
            <person name="Li T."/>
            <person name="Hu X."/>
            <person name="Zhang T."/>
            <person name="Song X."/>
            <person name="Zhang H."/>
            <person name="Dai N."/>
            <person name="Sheng W."/>
            <person name="Hou X."/>
            <person name="Wei L."/>
        </authorList>
    </citation>
    <scope>NUCLEOTIDE SEQUENCE</scope>
    <source>
        <strain evidence="1">G02</strain>
        <tissue evidence="1">Leaf</tissue>
    </source>
</reference>
<protein>
    <submittedName>
        <fullName evidence="1">Uncharacterized protein</fullName>
    </submittedName>
</protein>
<evidence type="ECO:0000313" key="1">
    <source>
        <dbReference type="EMBL" id="KAL0319837.1"/>
    </source>
</evidence>
<gene>
    <name evidence="1" type="ORF">Sradi_5245200</name>
</gene>
<sequence length="97" mass="10770">MSTSTPSHIARAHGVSLEPTADILRARQGYAVDHNIIQVHHHKFVKKPVEYLVHQGVEGYGSVHQAEGHDNKLESSIPRDHCHLRPITLLDSDLPAT</sequence>
<proteinExistence type="predicted"/>
<dbReference type="EMBL" id="JACGWJ010000024">
    <property type="protein sequence ID" value="KAL0319837.1"/>
    <property type="molecule type" value="Genomic_DNA"/>
</dbReference>
<dbReference type="AlphaFoldDB" id="A0AAW2LM85"/>
<reference evidence="1" key="2">
    <citation type="journal article" date="2024" name="Plant">
        <title>Genomic evolution and insights into agronomic trait innovations of Sesamum species.</title>
        <authorList>
            <person name="Miao H."/>
            <person name="Wang L."/>
            <person name="Qu L."/>
            <person name="Liu H."/>
            <person name="Sun Y."/>
            <person name="Le M."/>
            <person name="Wang Q."/>
            <person name="Wei S."/>
            <person name="Zheng Y."/>
            <person name="Lin W."/>
            <person name="Duan Y."/>
            <person name="Cao H."/>
            <person name="Xiong S."/>
            <person name="Wang X."/>
            <person name="Wei L."/>
            <person name="Li C."/>
            <person name="Ma Q."/>
            <person name="Ju M."/>
            <person name="Zhao R."/>
            <person name="Li G."/>
            <person name="Mu C."/>
            <person name="Tian Q."/>
            <person name="Mei H."/>
            <person name="Zhang T."/>
            <person name="Gao T."/>
            <person name="Zhang H."/>
        </authorList>
    </citation>
    <scope>NUCLEOTIDE SEQUENCE</scope>
    <source>
        <strain evidence="1">G02</strain>
    </source>
</reference>
<name>A0AAW2LM85_SESRA</name>
<organism evidence="1">
    <name type="scientific">Sesamum radiatum</name>
    <name type="common">Black benniseed</name>
    <dbReference type="NCBI Taxonomy" id="300843"/>
    <lineage>
        <taxon>Eukaryota</taxon>
        <taxon>Viridiplantae</taxon>
        <taxon>Streptophyta</taxon>
        <taxon>Embryophyta</taxon>
        <taxon>Tracheophyta</taxon>
        <taxon>Spermatophyta</taxon>
        <taxon>Magnoliopsida</taxon>
        <taxon>eudicotyledons</taxon>
        <taxon>Gunneridae</taxon>
        <taxon>Pentapetalae</taxon>
        <taxon>asterids</taxon>
        <taxon>lamiids</taxon>
        <taxon>Lamiales</taxon>
        <taxon>Pedaliaceae</taxon>
        <taxon>Sesamum</taxon>
    </lineage>
</organism>
<accession>A0AAW2LM85</accession>